<dbReference type="PANTHER" id="PTHR42240">
    <property type="entry name" value="DUF211 DOMAIN-CONTAINING PROTEIN"/>
    <property type="match status" value="1"/>
</dbReference>
<organism evidence="1 2">
    <name type="scientific">Halolamina pelagica</name>
    <dbReference type="NCBI Taxonomy" id="699431"/>
    <lineage>
        <taxon>Archaea</taxon>
        <taxon>Methanobacteriati</taxon>
        <taxon>Methanobacteriota</taxon>
        <taxon>Stenosarchaea group</taxon>
        <taxon>Halobacteria</taxon>
        <taxon>Halobacteriales</taxon>
        <taxon>Haloferacaceae</taxon>
    </lineage>
</organism>
<dbReference type="Gene3D" id="3.30.70.1340">
    <property type="entry name" value="MTH889-like domain"/>
    <property type="match status" value="1"/>
</dbReference>
<evidence type="ECO:0008006" key="3">
    <source>
        <dbReference type="Google" id="ProtNLM"/>
    </source>
</evidence>
<dbReference type="SUPFAM" id="SSF160363">
    <property type="entry name" value="MTH889-like"/>
    <property type="match status" value="1"/>
</dbReference>
<evidence type="ECO:0000313" key="2">
    <source>
        <dbReference type="Proteomes" id="UP000183769"/>
    </source>
</evidence>
<protein>
    <recommendedName>
        <fullName evidence="3">DUF211 domain-containing protein</fullName>
    </recommendedName>
</protein>
<dbReference type="EMBL" id="FOXI01000010">
    <property type="protein sequence ID" value="SFP84486.1"/>
    <property type="molecule type" value="Genomic_DNA"/>
</dbReference>
<sequence>MGRQLFDMVTARRLVLDLLKPYDPDVVTTAEAVADIDGVDGVNVVLAENEEEVQNVKMTVEGDPIRVEAVYETIEDLGAAVHSIDEAACGERLVEQSKTPQD</sequence>
<evidence type="ECO:0000313" key="1">
    <source>
        <dbReference type="EMBL" id="SFP84486.1"/>
    </source>
</evidence>
<proteinExistence type="predicted"/>
<dbReference type="InterPro" id="IPR023129">
    <property type="entry name" value="MTH889-like_dom_sf"/>
</dbReference>
<name>A0A1I5TQ48_9EURY</name>
<dbReference type="Proteomes" id="UP000183769">
    <property type="component" value="Unassembled WGS sequence"/>
</dbReference>
<dbReference type="Pfam" id="PF02680">
    <property type="entry name" value="DUF211"/>
    <property type="match status" value="1"/>
</dbReference>
<dbReference type="AlphaFoldDB" id="A0A1I5TQ48"/>
<dbReference type="InterPro" id="IPR003831">
    <property type="entry name" value="DUF211"/>
</dbReference>
<dbReference type="PANTHER" id="PTHR42240:SF1">
    <property type="entry name" value="DUF211 DOMAIN-CONTAINING PROTEIN"/>
    <property type="match status" value="1"/>
</dbReference>
<reference evidence="2" key="1">
    <citation type="submission" date="2016-10" db="EMBL/GenBank/DDBJ databases">
        <authorList>
            <person name="Varghese N."/>
            <person name="Submissions S."/>
        </authorList>
    </citation>
    <scope>NUCLEOTIDE SEQUENCE [LARGE SCALE GENOMIC DNA]</scope>
    <source>
        <strain evidence="2">CGMCC 1.10329</strain>
    </source>
</reference>
<gene>
    <name evidence="1" type="ORF">SAMN05216277_11022</name>
</gene>
<accession>A0A1I5TQ48</accession>
<keyword evidence="2" id="KW-1185">Reference proteome</keyword>